<comment type="pathway">
    <text evidence="11">Amino-acid degradation; L-tryptophan degradation via kynurenine pathway; L-kynurenine from L-tryptophan: step 2/2.</text>
</comment>
<evidence type="ECO:0000256" key="8">
    <source>
        <dbReference type="ARBA" id="ARBA00022833"/>
    </source>
</evidence>
<dbReference type="GO" id="GO:0004061">
    <property type="term" value="F:arylformamidase activity"/>
    <property type="evidence" value="ECO:0007669"/>
    <property type="project" value="UniProtKB-EC"/>
</dbReference>
<evidence type="ECO:0000313" key="13">
    <source>
        <dbReference type="Proteomes" id="UP000230638"/>
    </source>
</evidence>
<accession>A0A2H0CW70</accession>
<evidence type="ECO:0000256" key="6">
    <source>
        <dbReference type="ARBA" id="ARBA00022723"/>
    </source>
</evidence>
<gene>
    <name evidence="12" type="ORF">COW88_01180</name>
</gene>
<dbReference type="InterPro" id="IPR037175">
    <property type="entry name" value="KFase_sf"/>
</dbReference>
<dbReference type="GO" id="GO:0019441">
    <property type="term" value="P:L-tryptophan catabolic process to kynurenine"/>
    <property type="evidence" value="ECO:0007669"/>
    <property type="project" value="InterPro"/>
</dbReference>
<proteinExistence type="predicted"/>
<dbReference type="EMBL" id="PCTL01000012">
    <property type="protein sequence ID" value="PIP73678.1"/>
    <property type="molecule type" value="Genomic_DNA"/>
</dbReference>
<dbReference type="GO" id="GO:0046872">
    <property type="term" value="F:metal ion binding"/>
    <property type="evidence" value="ECO:0007669"/>
    <property type="project" value="UniProtKB-KW"/>
</dbReference>
<protein>
    <recommendedName>
        <fullName evidence="5">Kynurenine formamidase</fullName>
        <ecNumber evidence="4">3.5.1.9</ecNumber>
    </recommendedName>
</protein>
<comment type="subunit">
    <text evidence="3">Homodimer.</text>
</comment>
<evidence type="ECO:0000256" key="10">
    <source>
        <dbReference type="ARBA" id="ARBA00048496"/>
    </source>
</evidence>
<comment type="catalytic activity">
    <reaction evidence="10">
        <text>N-formyl-L-kynurenine + H2O = L-kynurenine + formate + H(+)</text>
        <dbReference type="Rhea" id="RHEA:13009"/>
        <dbReference type="ChEBI" id="CHEBI:15377"/>
        <dbReference type="ChEBI" id="CHEBI:15378"/>
        <dbReference type="ChEBI" id="CHEBI:15740"/>
        <dbReference type="ChEBI" id="CHEBI:57959"/>
        <dbReference type="ChEBI" id="CHEBI:58629"/>
        <dbReference type="EC" id="3.5.1.9"/>
    </reaction>
</comment>
<evidence type="ECO:0000256" key="9">
    <source>
        <dbReference type="ARBA" id="ARBA00023079"/>
    </source>
</evidence>
<keyword evidence="9" id="KW-0823">Tryptophan catabolism</keyword>
<dbReference type="SUPFAM" id="SSF102198">
    <property type="entry name" value="Putative cyclase"/>
    <property type="match status" value="1"/>
</dbReference>
<dbReference type="Gene3D" id="3.50.30.50">
    <property type="entry name" value="Putative cyclase"/>
    <property type="match status" value="1"/>
</dbReference>
<comment type="caution">
    <text evidence="12">The sequence shown here is derived from an EMBL/GenBank/DDBJ whole genome shotgun (WGS) entry which is preliminary data.</text>
</comment>
<keyword evidence="8" id="KW-0862">Zinc</keyword>
<dbReference type="EC" id="3.5.1.9" evidence="4"/>
<dbReference type="PANTHER" id="PTHR31118">
    <property type="entry name" value="CYCLASE-LIKE PROTEIN 2"/>
    <property type="match status" value="1"/>
</dbReference>
<comment type="cofactor">
    <cofactor evidence="1">
        <name>Zn(2+)</name>
        <dbReference type="ChEBI" id="CHEBI:29105"/>
    </cofactor>
</comment>
<keyword evidence="7" id="KW-0378">Hydrolase</keyword>
<dbReference type="AlphaFoldDB" id="A0A2H0CW70"/>
<comment type="function">
    <text evidence="2">Catalyzes the hydrolysis of N-formyl-L-kynurenine to L-kynurenine, the second step in the kynurenine pathway of tryptophan degradation.</text>
</comment>
<evidence type="ECO:0000256" key="11">
    <source>
        <dbReference type="ARBA" id="ARBA00060547"/>
    </source>
</evidence>
<evidence type="ECO:0000256" key="5">
    <source>
        <dbReference type="ARBA" id="ARBA00014889"/>
    </source>
</evidence>
<dbReference type="InterPro" id="IPR007325">
    <property type="entry name" value="KFase/CYL"/>
</dbReference>
<evidence type="ECO:0000256" key="3">
    <source>
        <dbReference type="ARBA" id="ARBA00011738"/>
    </source>
</evidence>
<reference evidence="12 13" key="1">
    <citation type="submission" date="2017-09" db="EMBL/GenBank/DDBJ databases">
        <title>Depth-based differentiation of microbial function through sediment-hosted aquifers and enrichment of novel symbionts in the deep terrestrial subsurface.</title>
        <authorList>
            <person name="Probst A.J."/>
            <person name="Ladd B."/>
            <person name="Jarett J.K."/>
            <person name="Geller-Mcgrath D.E."/>
            <person name="Sieber C.M."/>
            <person name="Emerson J.B."/>
            <person name="Anantharaman K."/>
            <person name="Thomas B.C."/>
            <person name="Malmstrom R."/>
            <person name="Stieglmeier M."/>
            <person name="Klingl A."/>
            <person name="Woyke T."/>
            <person name="Ryan C.M."/>
            <person name="Banfield J.F."/>
        </authorList>
    </citation>
    <scope>NUCLEOTIDE SEQUENCE [LARGE SCALE GENOMIC DNA]</scope>
    <source>
        <strain evidence="12">CG22_combo_CG10-13_8_21_14_all_47_15</strain>
    </source>
</reference>
<name>A0A2H0CW70_9BACT</name>
<evidence type="ECO:0000256" key="7">
    <source>
        <dbReference type="ARBA" id="ARBA00022801"/>
    </source>
</evidence>
<sequence length="204" mass="22419">MTIYDITWPLDELTPVYPGNPSFERVEKKGQTSVHSRISFGTHSGTHVDAPKHVLEGGVPIDALPLDVFIGLCRVIDVAGVEGSVKIFDLEQYNIQKGERILLKTKNSERGHAEWYDDYIYLDGDAADWLAAKEIALFGIDYLSVKQRGGADNRAHTALLQNGIGIIEGLDFSQVSAGEYELICLPLNIKNADGAPARAVLLKR</sequence>
<organism evidence="12 13">
    <name type="scientific">Candidatus Lloydbacteria bacterium CG22_combo_CG10-13_8_21_14_all_47_15</name>
    <dbReference type="NCBI Taxonomy" id="1974635"/>
    <lineage>
        <taxon>Bacteria</taxon>
        <taxon>Candidatus Lloydiibacteriota</taxon>
    </lineage>
</organism>
<evidence type="ECO:0000256" key="1">
    <source>
        <dbReference type="ARBA" id="ARBA00001947"/>
    </source>
</evidence>
<dbReference type="PANTHER" id="PTHR31118:SF12">
    <property type="entry name" value="CYCLASE-LIKE PROTEIN 2"/>
    <property type="match status" value="1"/>
</dbReference>
<dbReference type="Pfam" id="PF04199">
    <property type="entry name" value="Cyclase"/>
    <property type="match status" value="1"/>
</dbReference>
<evidence type="ECO:0000313" key="12">
    <source>
        <dbReference type="EMBL" id="PIP73678.1"/>
    </source>
</evidence>
<evidence type="ECO:0000256" key="2">
    <source>
        <dbReference type="ARBA" id="ARBA00002204"/>
    </source>
</evidence>
<dbReference type="FunFam" id="3.50.30.50:FF:000001">
    <property type="entry name" value="Kynurenine formamidase"/>
    <property type="match status" value="1"/>
</dbReference>
<keyword evidence="6" id="KW-0479">Metal-binding</keyword>
<evidence type="ECO:0000256" key="4">
    <source>
        <dbReference type="ARBA" id="ARBA00012930"/>
    </source>
</evidence>
<dbReference type="Proteomes" id="UP000230638">
    <property type="component" value="Unassembled WGS sequence"/>
</dbReference>